<dbReference type="Proteomes" id="UP000027138">
    <property type="component" value="Unassembled WGS sequence"/>
</dbReference>
<name>A0A067L0E9_JATCU</name>
<gene>
    <name evidence="2" type="ORF">JCGZ_08260</name>
</gene>
<proteinExistence type="predicted"/>
<protein>
    <recommendedName>
        <fullName evidence="4">Aminotransferase-like plant mobile domain-containing protein</fullName>
    </recommendedName>
</protein>
<reference evidence="2 3" key="1">
    <citation type="journal article" date="2014" name="PLoS ONE">
        <title>Global Analysis of Gene Expression Profiles in Physic Nut (Jatropha curcas L.) Seedlings Exposed to Salt Stress.</title>
        <authorList>
            <person name="Zhang L."/>
            <person name="Zhang C."/>
            <person name="Wu P."/>
            <person name="Chen Y."/>
            <person name="Li M."/>
            <person name="Jiang H."/>
            <person name="Wu G."/>
        </authorList>
    </citation>
    <scope>NUCLEOTIDE SEQUENCE [LARGE SCALE GENOMIC DNA]</scope>
    <source>
        <strain evidence="3">cv. GZQX0401</strain>
        <tissue evidence="2">Young leaves</tissue>
    </source>
</reference>
<evidence type="ECO:0000256" key="1">
    <source>
        <dbReference type="SAM" id="MobiDB-lite"/>
    </source>
</evidence>
<evidence type="ECO:0000313" key="3">
    <source>
        <dbReference type="Proteomes" id="UP000027138"/>
    </source>
</evidence>
<dbReference type="OrthoDB" id="1674198at2759"/>
<dbReference type="AlphaFoldDB" id="A0A067L0E9"/>
<keyword evidence="3" id="KW-1185">Reference proteome</keyword>
<organism evidence="2 3">
    <name type="scientific">Jatropha curcas</name>
    <name type="common">Barbados nut</name>
    <dbReference type="NCBI Taxonomy" id="180498"/>
    <lineage>
        <taxon>Eukaryota</taxon>
        <taxon>Viridiplantae</taxon>
        <taxon>Streptophyta</taxon>
        <taxon>Embryophyta</taxon>
        <taxon>Tracheophyta</taxon>
        <taxon>Spermatophyta</taxon>
        <taxon>Magnoliopsida</taxon>
        <taxon>eudicotyledons</taxon>
        <taxon>Gunneridae</taxon>
        <taxon>Pentapetalae</taxon>
        <taxon>rosids</taxon>
        <taxon>fabids</taxon>
        <taxon>Malpighiales</taxon>
        <taxon>Euphorbiaceae</taxon>
        <taxon>Crotonoideae</taxon>
        <taxon>Jatropheae</taxon>
        <taxon>Jatropha</taxon>
    </lineage>
</organism>
<sequence length="372" mass="40420">METLGAPPDILTFDGEPGPVGRNPLTPGTRPLQLLPLPGMEFPIRYEKSRMRGFQSESLEQLCDAATKMRGATSWLRGATVECRGASAEVRYAAVLLSLRFTGPAPPLDSRYQAATLGAQLVRSLLGVTTQTRYSVQGCMSYEMVFRFWAERIRARLEAWRELPEEARPAAPVYIREERDQATRTAEGASRPPSAYVSPGGLDPGGLGGGVQRFLSESVGDFPSYFASRMQARLPEILEYTQERKTHKIAAYYRAEAASEAAGAAAPAGVVLGDVPFPPGMEVVLDPGLGLGSGIIIPADLRQAPPPVQLAPEHTTHVPAQRYQEICIRDLEIGRLRRHQARQSSAVSRLQAELLLVRAVGGGSPAPRLIHF</sequence>
<dbReference type="EMBL" id="KK914398">
    <property type="protein sequence ID" value="KDP37569.1"/>
    <property type="molecule type" value="Genomic_DNA"/>
</dbReference>
<evidence type="ECO:0000313" key="2">
    <source>
        <dbReference type="EMBL" id="KDP37569.1"/>
    </source>
</evidence>
<evidence type="ECO:0008006" key="4">
    <source>
        <dbReference type="Google" id="ProtNLM"/>
    </source>
</evidence>
<accession>A0A067L0E9</accession>
<feature type="region of interest" description="Disordered" evidence="1">
    <location>
        <begin position="179"/>
        <end position="202"/>
    </location>
</feature>